<dbReference type="InterPro" id="IPR013098">
    <property type="entry name" value="Ig_I-set"/>
</dbReference>
<feature type="binding site" evidence="10">
    <location>
        <begin position="890"/>
        <end position="896"/>
    </location>
    <ligand>
        <name>ATP</name>
        <dbReference type="ChEBI" id="CHEBI:30616"/>
    </ligand>
</feature>
<dbReference type="GO" id="GO:0046872">
    <property type="term" value="F:metal ion binding"/>
    <property type="evidence" value="ECO:0007669"/>
    <property type="project" value="UniProtKB-KW"/>
</dbReference>
<feature type="domain" description="Ig-like" evidence="16">
    <location>
        <begin position="121"/>
        <end position="205"/>
    </location>
</feature>
<feature type="binding site" evidence="10">
    <location>
        <begin position="813"/>
        <end position="820"/>
    </location>
    <ligand>
        <name>ATP</name>
        <dbReference type="ChEBI" id="CHEBI:30616"/>
    </ligand>
</feature>
<feature type="compositionally biased region" description="Low complexity" evidence="12">
    <location>
        <begin position="776"/>
        <end position="787"/>
    </location>
</feature>
<accession>A0A8S1DAU8</accession>
<reference evidence="17 18" key="1">
    <citation type="submission" date="2020-04" db="EMBL/GenBank/DDBJ databases">
        <authorList>
            <person name="Alioto T."/>
            <person name="Alioto T."/>
            <person name="Gomez Garrido J."/>
        </authorList>
    </citation>
    <scope>NUCLEOTIDE SEQUENCE [LARGE SCALE GENOMIC DNA]</scope>
</reference>
<protein>
    <recommendedName>
        <fullName evidence="19">Receptor protein-tyrosine kinase</fullName>
    </recommendedName>
</protein>
<feature type="binding site" evidence="10">
    <location>
        <position position="954"/>
    </location>
    <ligand>
        <name>ATP</name>
        <dbReference type="ChEBI" id="CHEBI:30616"/>
    </ligand>
</feature>
<dbReference type="GO" id="GO:0004672">
    <property type="term" value="F:protein kinase activity"/>
    <property type="evidence" value="ECO:0007669"/>
    <property type="project" value="InterPro"/>
</dbReference>
<feature type="domain" description="Ig-like" evidence="16">
    <location>
        <begin position="588"/>
        <end position="675"/>
    </location>
</feature>
<gene>
    <name evidence="17" type="ORF">CLODIP_2_CD10144</name>
</gene>
<evidence type="ECO:0000256" key="2">
    <source>
        <dbReference type="ARBA" id="ARBA00022692"/>
    </source>
</evidence>
<dbReference type="Gene3D" id="1.10.510.10">
    <property type="entry name" value="Transferase(Phosphotransferase) domain 1"/>
    <property type="match status" value="1"/>
</dbReference>
<feature type="domain" description="Ig-like" evidence="16">
    <location>
        <begin position="502"/>
        <end position="583"/>
    </location>
</feature>
<dbReference type="PANTHER" id="PTHR45080">
    <property type="entry name" value="CONTACTIN 5"/>
    <property type="match status" value="1"/>
</dbReference>
<evidence type="ECO:0000256" key="10">
    <source>
        <dbReference type="PIRSR" id="PIRSR000615-2"/>
    </source>
</evidence>
<evidence type="ECO:0000256" key="3">
    <source>
        <dbReference type="ARBA" id="ARBA00022989"/>
    </source>
</evidence>
<keyword evidence="3 13" id="KW-1133">Transmembrane helix</keyword>
<keyword evidence="10" id="KW-0547">Nucleotide-binding</keyword>
<dbReference type="SUPFAM" id="SSF56112">
    <property type="entry name" value="Protein kinase-like (PK-like)"/>
    <property type="match status" value="1"/>
</dbReference>
<dbReference type="InterPro" id="IPR000719">
    <property type="entry name" value="Prot_kinase_dom"/>
</dbReference>
<dbReference type="Pfam" id="PF07679">
    <property type="entry name" value="I-set"/>
    <property type="match status" value="3"/>
</dbReference>
<evidence type="ECO:0000256" key="4">
    <source>
        <dbReference type="ARBA" id="ARBA00023136"/>
    </source>
</evidence>
<keyword evidence="5" id="KW-1015">Disulfide bond</keyword>
<dbReference type="GO" id="GO:0008046">
    <property type="term" value="F:axon guidance receptor activity"/>
    <property type="evidence" value="ECO:0007669"/>
    <property type="project" value="TreeGrafter"/>
</dbReference>
<comment type="subcellular location">
    <subcellularLocation>
        <location evidence="1">Membrane</location>
        <topology evidence="1">Single-pass membrane protein</topology>
    </subcellularLocation>
</comment>
<name>A0A8S1DAU8_9INSE</name>
<evidence type="ECO:0000313" key="17">
    <source>
        <dbReference type="EMBL" id="CAB3378154.1"/>
    </source>
</evidence>
<keyword evidence="11" id="KW-0460">Magnesium</keyword>
<keyword evidence="4 13" id="KW-0472">Membrane</keyword>
<dbReference type="GO" id="GO:0030424">
    <property type="term" value="C:axon"/>
    <property type="evidence" value="ECO:0007669"/>
    <property type="project" value="TreeGrafter"/>
</dbReference>
<dbReference type="Proteomes" id="UP000494165">
    <property type="component" value="Unassembled WGS sequence"/>
</dbReference>
<dbReference type="Pfam" id="PF13927">
    <property type="entry name" value="Ig_3"/>
    <property type="match status" value="4"/>
</dbReference>
<evidence type="ECO:0000256" key="1">
    <source>
        <dbReference type="ARBA" id="ARBA00004167"/>
    </source>
</evidence>
<evidence type="ECO:0000256" key="9">
    <source>
        <dbReference type="PIRSR" id="PIRSR000615-1"/>
    </source>
</evidence>
<dbReference type="Gene3D" id="3.30.200.20">
    <property type="entry name" value="Phosphorylase Kinase, domain 1"/>
    <property type="match status" value="1"/>
</dbReference>
<feature type="domain" description="Ig-like" evidence="16">
    <location>
        <begin position="400"/>
        <end position="491"/>
    </location>
</feature>
<dbReference type="PROSITE" id="PS50835">
    <property type="entry name" value="IG_LIKE"/>
    <property type="match status" value="7"/>
</dbReference>
<dbReference type="InterPro" id="IPR011009">
    <property type="entry name" value="Kinase-like_dom_sf"/>
</dbReference>
<feature type="domain" description="Ig-like" evidence="16">
    <location>
        <begin position="216"/>
        <end position="281"/>
    </location>
</feature>
<dbReference type="EMBL" id="CADEPI010000159">
    <property type="protein sequence ID" value="CAB3378154.1"/>
    <property type="molecule type" value="Genomic_DNA"/>
</dbReference>
<dbReference type="PANTHER" id="PTHR45080:SF21">
    <property type="entry name" value="INACTIVE TYROSINE-PROTEIN KINASE 7"/>
    <property type="match status" value="1"/>
</dbReference>
<keyword evidence="11" id="KW-0479">Metal-binding</keyword>
<keyword evidence="18" id="KW-1185">Reference proteome</keyword>
<keyword evidence="14" id="KW-0732">Signal</keyword>
<keyword evidence="8" id="KW-0393">Immunoglobulin domain</keyword>
<dbReference type="InterPro" id="IPR003599">
    <property type="entry name" value="Ig_sub"/>
</dbReference>
<dbReference type="GO" id="GO:0005886">
    <property type="term" value="C:plasma membrane"/>
    <property type="evidence" value="ECO:0007669"/>
    <property type="project" value="TreeGrafter"/>
</dbReference>
<feature type="binding site" evidence="11">
    <location>
        <position position="955"/>
    </location>
    <ligand>
        <name>Mg(2+)</name>
        <dbReference type="ChEBI" id="CHEBI:18420"/>
    </ligand>
</feature>
<dbReference type="InterPro" id="IPR036179">
    <property type="entry name" value="Ig-like_dom_sf"/>
</dbReference>
<dbReference type="AlphaFoldDB" id="A0A8S1DAU8"/>
<evidence type="ECO:0000259" key="16">
    <source>
        <dbReference type="PROSITE" id="PS50835"/>
    </source>
</evidence>
<dbReference type="GO" id="GO:0050808">
    <property type="term" value="P:synapse organization"/>
    <property type="evidence" value="ECO:0007669"/>
    <property type="project" value="TreeGrafter"/>
</dbReference>
<dbReference type="PRINTS" id="PR00109">
    <property type="entry name" value="TYRKINASE"/>
</dbReference>
<proteinExistence type="predicted"/>
<dbReference type="SMART" id="SM00409">
    <property type="entry name" value="IG"/>
    <property type="match status" value="7"/>
</dbReference>
<feature type="domain" description="Ig-like" evidence="16">
    <location>
        <begin position="311"/>
        <end position="397"/>
    </location>
</feature>
<organism evidence="17 18">
    <name type="scientific">Cloeon dipterum</name>
    <dbReference type="NCBI Taxonomy" id="197152"/>
    <lineage>
        <taxon>Eukaryota</taxon>
        <taxon>Metazoa</taxon>
        <taxon>Ecdysozoa</taxon>
        <taxon>Arthropoda</taxon>
        <taxon>Hexapoda</taxon>
        <taxon>Insecta</taxon>
        <taxon>Pterygota</taxon>
        <taxon>Palaeoptera</taxon>
        <taxon>Ephemeroptera</taxon>
        <taxon>Pisciforma</taxon>
        <taxon>Baetidae</taxon>
        <taxon>Cloeon</taxon>
    </lineage>
</organism>
<evidence type="ECO:0000259" key="15">
    <source>
        <dbReference type="PROSITE" id="PS50011"/>
    </source>
</evidence>
<evidence type="ECO:0000256" key="8">
    <source>
        <dbReference type="ARBA" id="ARBA00023319"/>
    </source>
</evidence>
<evidence type="ECO:0000256" key="14">
    <source>
        <dbReference type="SAM" id="SignalP"/>
    </source>
</evidence>
<dbReference type="Gene3D" id="2.60.40.10">
    <property type="entry name" value="Immunoglobulins"/>
    <property type="match status" value="7"/>
</dbReference>
<comment type="caution">
    <text evidence="17">The sequence shown here is derived from an EMBL/GenBank/DDBJ whole genome shotgun (WGS) entry which is preliminary data.</text>
</comment>
<dbReference type="GO" id="GO:0007156">
    <property type="term" value="P:homophilic cell adhesion via plasma membrane adhesion molecules"/>
    <property type="evidence" value="ECO:0007669"/>
    <property type="project" value="TreeGrafter"/>
</dbReference>
<feature type="signal peptide" evidence="14">
    <location>
        <begin position="1"/>
        <end position="21"/>
    </location>
</feature>
<evidence type="ECO:0000256" key="11">
    <source>
        <dbReference type="PIRSR" id="PIRSR000615-3"/>
    </source>
</evidence>
<dbReference type="PIRSF" id="PIRSF000615">
    <property type="entry name" value="TyrPK_CSF1-R"/>
    <property type="match status" value="1"/>
</dbReference>
<sequence>MANLITALFVLGLTASGPVLGQEDQFYFSTNPEPVTSVVSGRSVTLSCKASADAGLTYYWQQGSHVLANTTRRFQKGPDLHITRVDREKDAGDFTCIASNVTSHFSLKSQAARLNVLWLLEEVSVEQQPPDIPGSGDVTLRCKTDGSGELKIDWYRNSEKIVRNERHTMKGKKLHIRGATAADNGVFKCVTRNEAGTVDSTTNYALAIPGDGYPIPRAFPVKQIAKKGESAKFDCNFENAEDTQWFFDSSPLVMSEKHSIHQNGSLVIHKLSSEDEGIYRCVGVAAKKVAYSAELQLAYLESLNDTASLEPLQPNLPAVVAEKSEFEVTCLPPKGVPKPRVWWKAPNDHVISDSGPVRVDETRLIIDSARLEHAGNYTCVAENLAGISSLSLPIYVSTPPKLIQHPKNTTVDEDNQASLSCLFNAPPYPITTVRWKKDSGNGHFKYMPEDLLGRHNNGTLIFTQVQVPDRGTYQCEITTKGFKPIYSKKASVHVNEKLKFHPRPVSKKFELESMAKLHCKAQGADKPVIKWLKNNQRTFDFPEHIQDINGTLHFNRILRTDRGNYTCVATNTQGLINATIEVDVYVSPKFIDIPSNPTEAIEGSSVMLHCVVEGDPMPNIQWDKDNKLNNFDTDRITVLKNNTLFIKEVLQIDEARYACIAGNTGGFKREEVQLIVRSRDYFLNMGGAEEGALMTRTVTITLSAATAYMLLVVGLMVWCRYRRLKRKQSYLQTGATPEGTLLTKAENGEPNGEKTELQSNLSKPFREPRLAECAEGGSQSHSSNSSGGHKKSRSSYDKLSFPRQDLNKILTLGHGQFGEVFVAKAKGMKGSGGADDEGVVVMVKALQTRDEHALQEFKREMDMYHKLRHEHIARLLGLCRDTDPHYVISEYTDWGDLKQLLLATTAATSGSKRDVKGLPPPLTMAQLVQLALQILRGMDHLASQRLTHKDLAARNILITSTHTVKIASIGLCKDTYSHEYIKHHDILKPVRWMPYEAVFEDDFSTKSDVWSFAVLFWEMVHAGETPQAKHPDEAVVSLLNKRELQWRPPKAAPEPLQPHGADVSRLIAQNPNQRVLVLDKMPDRNSNCN</sequence>
<feature type="binding site" evidence="10">
    <location>
        <position position="844"/>
    </location>
    <ligand>
        <name>ATP</name>
        <dbReference type="ChEBI" id="CHEBI:30616"/>
    </ligand>
</feature>
<evidence type="ECO:0000256" key="6">
    <source>
        <dbReference type="ARBA" id="ARBA00023170"/>
    </source>
</evidence>
<dbReference type="CDD" id="cd00096">
    <property type="entry name" value="Ig"/>
    <property type="match status" value="2"/>
</dbReference>
<dbReference type="InterPro" id="IPR008266">
    <property type="entry name" value="Tyr_kinase_AS"/>
</dbReference>
<keyword evidence="10" id="KW-0067">ATP-binding</keyword>
<dbReference type="SMART" id="SM00408">
    <property type="entry name" value="IGc2"/>
    <property type="match status" value="7"/>
</dbReference>
<dbReference type="GO" id="GO:0043025">
    <property type="term" value="C:neuronal cell body"/>
    <property type="evidence" value="ECO:0007669"/>
    <property type="project" value="TreeGrafter"/>
</dbReference>
<dbReference type="SUPFAM" id="SSF48726">
    <property type="entry name" value="Immunoglobulin"/>
    <property type="match status" value="7"/>
</dbReference>
<evidence type="ECO:0000313" key="18">
    <source>
        <dbReference type="Proteomes" id="UP000494165"/>
    </source>
</evidence>
<dbReference type="GO" id="GO:0005524">
    <property type="term" value="F:ATP binding"/>
    <property type="evidence" value="ECO:0007669"/>
    <property type="project" value="UniProtKB-KW"/>
</dbReference>
<evidence type="ECO:0008006" key="19">
    <source>
        <dbReference type="Google" id="ProtNLM"/>
    </source>
</evidence>
<dbReference type="InterPro" id="IPR003598">
    <property type="entry name" value="Ig_sub2"/>
</dbReference>
<evidence type="ECO:0000256" key="12">
    <source>
        <dbReference type="SAM" id="MobiDB-lite"/>
    </source>
</evidence>
<evidence type="ECO:0000256" key="13">
    <source>
        <dbReference type="SAM" id="Phobius"/>
    </source>
</evidence>
<feature type="chain" id="PRO_5035853629" description="Receptor protein-tyrosine kinase" evidence="14">
    <location>
        <begin position="22"/>
        <end position="1089"/>
    </location>
</feature>
<keyword evidence="6" id="KW-0675">Receptor</keyword>
<evidence type="ECO:0000256" key="7">
    <source>
        <dbReference type="ARBA" id="ARBA00023180"/>
    </source>
</evidence>
<feature type="domain" description="Ig-like" evidence="16">
    <location>
        <begin position="18"/>
        <end position="115"/>
    </location>
</feature>
<dbReference type="InterPro" id="IPR013783">
    <property type="entry name" value="Ig-like_fold"/>
</dbReference>
<dbReference type="OrthoDB" id="2413561at2759"/>
<dbReference type="InterPro" id="IPR050958">
    <property type="entry name" value="Cell_Adh-Cytoskel_Orgn"/>
</dbReference>
<dbReference type="PROSITE" id="PS50011">
    <property type="entry name" value="PROTEIN_KINASE_DOM"/>
    <property type="match status" value="1"/>
</dbReference>
<feature type="domain" description="Protein kinase" evidence="15">
    <location>
        <begin position="806"/>
        <end position="1089"/>
    </location>
</feature>
<keyword evidence="7" id="KW-0325">Glycoprotein</keyword>
<keyword evidence="2 13" id="KW-0812">Transmembrane</keyword>
<feature type="transmembrane region" description="Helical" evidence="13">
    <location>
        <begin position="700"/>
        <end position="719"/>
    </location>
</feature>
<feature type="region of interest" description="Disordered" evidence="12">
    <location>
        <begin position="741"/>
        <end position="797"/>
    </location>
</feature>
<dbReference type="PROSITE" id="PS00109">
    <property type="entry name" value="PROTEIN_KINASE_TYR"/>
    <property type="match status" value="1"/>
</dbReference>
<dbReference type="Pfam" id="PF07714">
    <property type="entry name" value="PK_Tyr_Ser-Thr"/>
    <property type="match status" value="1"/>
</dbReference>
<feature type="active site" description="Proton acceptor" evidence="9">
    <location>
        <position position="950"/>
    </location>
</feature>
<dbReference type="InterPro" id="IPR007110">
    <property type="entry name" value="Ig-like_dom"/>
</dbReference>
<evidence type="ECO:0000256" key="5">
    <source>
        <dbReference type="ARBA" id="ARBA00023157"/>
    </source>
</evidence>
<dbReference type="InterPro" id="IPR001245">
    <property type="entry name" value="Ser-Thr/Tyr_kinase_cat_dom"/>
</dbReference>